<keyword evidence="3" id="KW-1185">Reference proteome</keyword>
<comment type="caution">
    <text evidence="2">The sequence shown here is derived from an EMBL/GenBank/DDBJ whole genome shotgun (WGS) entry which is preliminary data.</text>
</comment>
<dbReference type="Proteomes" id="UP001159427">
    <property type="component" value="Unassembled WGS sequence"/>
</dbReference>
<proteinExistence type="predicted"/>
<evidence type="ECO:0000256" key="1">
    <source>
        <dbReference type="SAM" id="MobiDB-lite"/>
    </source>
</evidence>
<sequence>MEDTVKALEEKVPLLQTKLGKKSESKAGASGSSPTTSPENPLGIKPESFSATSSESWVVWIRKFKSIAALNKWSSELQCQILPAYLKGLAEQTYYSLTAEQTATWTAVERALTDRFHPKESRHVHISALRAKLRRPDEDLHQLRCDISRLVELAYPDDPPDILNRTARDFFVGALSPIILREKVLDLGPNTLP</sequence>
<evidence type="ECO:0008006" key="4">
    <source>
        <dbReference type="Google" id="ProtNLM"/>
    </source>
</evidence>
<dbReference type="PANTHER" id="PTHR45823">
    <property type="entry name" value="T-SNARE COILED-COIL HOMOLOGY DOMAIN-CONTAINING PROTEIN"/>
    <property type="match status" value="1"/>
</dbReference>
<protein>
    <recommendedName>
        <fullName evidence="4">Gag protein</fullName>
    </recommendedName>
</protein>
<reference evidence="2 3" key="1">
    <citation type="submission" date="2022-05" db="EMBL/GenBank/DDBJ databases">
        <authorList>
            <consortium name="Genoscope - CEA"/>
            <person name="William W."/>
        </authorList>
    </citation>
    <scope>NUCLEOTIDE SEQUENCE [LARGE SCALE GENOMIC DNA]</scope>
</reference>
<evidence type="ECO:0000313" key="3">
    <source>
        <dbReference type="Proteomes" id="UP001159427"/>
    </source>
</evidence>
<dbReference type="PANTHER" id="PTHR45823:SF1">
    <property type="entry name" value="T-SNARE COILED-COIL HOMOLOGY DOMAIN-CONTAINING PROTEIN"/>
    <property type="match status" value="1"/>
</dbReference>
<gene>
    <name evidence="2" type="ORF">PEVE_00010881</name>
</gene>
<dbReference type="EMBL" id="CALNXI010000178">
    <property type="protein sequence ID" value="CAH3021324.1"/>
    <property type="molecule type" value="Genomic_DNA"/>
</dbReference>
<name>A0ABN8LZY3_9CNID</name>
<organism evidence="2 3">
    <name type="scientific">Porites evermanni</name>
    <dbReference type="NCBI Taxonomy" id="104178"/>
    <lineage>
        <taxon>Eukaryota</taxon>
        <taxon>Metazoa</taxon>
        <taxon>Cnidaria</taxon>
        <taxon>Anthozoa</taxon>
        <taxon>Hexacorallia</taxon>
        <taxon>Scleractinia</taxon>
        <taxon>Fungiina</taxon>
        <taxon>Poritidae</taxon>
        <taxon>Porites</taxon>
    </lineage>
</organism>
<evidence type="ECO:0000313" key="2">
    <source>
        <dbReference type="EMBL" id="CAH3021324.1"/>
    </source>
</evidence>
<accession>A0ABN8LZY3</accession>
<feature type="region of interest" description="Disordered" evidence="1">
    <location>
        <begin position="16"/>
        <end position="46"/>
    </location>
</feature>